<protein>
    <submittedName>
        <fullName evidence="1">Uncharacterized protein</fullName>
    </submittedName>
</protein>
<accession>A0A368MWN4</accession>
<dbReference type="EMBL" id="QPIE01000005">
    <property type="protein sequence ID" value="RCU42632.1"/>
    <property type="molecule type" value="Genomic_DNA"/>
</dbReference>
<keyword evidence="2" id="KW-1185">Reference proteome</keyword>
<name>A0A368MWN4_9FLAO</name>
<evidence type="ECO:0000313" key="1">
    <source>
        <dbReference type="EMBL" id="RCU42632.1"/>
    </source>
</evidence>
<dbReference type="AlphaFoldDB" id="A0A368MWN4"/>
<reference evidence="1 2" key="1">
    <citation type="submission" date="2018-07" db="EMBL/GenBank/DDBJ databases">
        <title>Chryseobacterium lacus sp. nov., isolated from lake water.</title>
        <authorList>
            <person name="Li C.-M."/>
        </authorList>
    </citation>
    <scope>NUCLEOTIDE SEQUENCE [LARGE SCALE GENOMIC DNA]</scope>
    <source>
        <strain evidence="1 2">YLOS41</strain>
    </source>
</reference>
<sequence length="65" mass="7902">MNLAAEKNEIIKWINSLENPAIIEEINKIRKRKDFDFEKEWQRGITGEELKKRAKEYLKTLPWKE</sequence>
<comment type="caution">
    <text evidence="1">The sequence shown here is derived from an EMBL/GenBank/DDBJ whole genome shotgun (WGS) entry which is preliminary data.</text>
</comment>
<evidence type="ECO:0000313" key="2">
    <source>
        <dbReference type="Proteomes" id="UP000252172"/>
    </source>
</evidence>
<gene>
    <name evidence="1" type="ORF">DQ356_07345</name>
</gene>
<dbReference type="Proteomes" id="UP000252172">
    <property type="component" value="Unassembled WGS sequence"/>
</dbReference>
<organism evidence="1 2">
    <name type="scientific">Chryseobacterium lacus</name>
    <dbReference type="NCBI Taxonomy" id="2058346"/>
    <lineage>
        <taxon>Bacteria</taxon>
        <taxon>Pseudomonadati</taxon>
        <taxon>Bacteroidota</taxon>
        <taxon>Flavobacteriia</taxon>
        <taxon>Flavobacteriales</taxon>
        <taxon>Weeksellaceae</taxon>
        <taxon>Chryseobacterium group</taxon>
        <taxon>Chryseobacterium</taxon>
    </lineage>
</organism>
<proteinExistence type="predicted"/>